<reference evidence="5 6" key="1">
    <citation type="submission" date="2019-06" db="EMBL/GenBank/DDBJ databases">
        <title>Analysis of the biodiversity of Brassica napus bacterial endophytes for the selection of potential efficient biofertilizers for rapeseed crops.</title>
        <authorList>
            <person name="Jimenez-Gomez A."/>
            <person name="Saati-Santamaria Z."/>
            <person name="Menendez E."/>
            <person name="Rivas R."/>
            <person name="Mateos P.F."/>
            <person name="Velazquez E."/>
            <person name="Garcia-Fraile P."/>
        </authorList>
    </citation>
    <scope>NUCLEOTIDE SEQUENCE [LARGE SCALE GENOMIC DNA]</scope>
    <source>
        <strain evidence="5 6">CDVBN10</strain>
    </source>
</reference>
<evidence type="ECO:0000256" key="1">
    <source>
        <dbReference type="ARBA" id="ARBA00023125"/>
    </source>
</evidence>
<dbReference type="PANTHER" id="PTHR30055">
    <property type="entry name" value="HTH-TYPE TRANSCRIPTIONAL REGULATOR RUTR"/>
    <property type="match status" value="1"/>
</dbReference>
<dbReference type="PROSITE" id="PS50977">
    <property type="entry name" value="HTH_TETR_2"/>
    <property type="match status" value="1"/>
</dbReference>
<dbReference type="Gene3D" id="1.10.357.10">
    <property type="entry name" value="Tetracycline Repressor, domain 2"/>
    <property type="match status" value="1"/>
</dbReference>
<dbReference type="InterPro" id="IPR050109">
    <property type="entry name" value="HTH-type_TetR-like_transc_reg"/>
</dbReference>
<evidence type="ECO:0000259" key="4">
    <source>
        <dbReference type="PROSITE" id="PS50977"/>
    </source>
</evidence>
<feature type="region of interest" description="Disordered" evidence="3">
    <location>
        <begin position="1"/>
        <end position="20"/>
    </location>
</feature>
<feature type="domain" description="HTH tetR-type" evidence="4">
    <location>
        <begin position="21"/>
        <end position="81"/>
    </location>
</feature>
<evidence type="ECO:0000313" key="6">
    <source>
        <dbReference type="Proteomes" id="UP000572407"/>
    </source>
</evidence>
<evidence type="ECO:0000256" key="2">
    <source>
        <dbReference type="PROSITE-ProRule" id="PRU00335"/>
    </source>
</evidence>
<dbReference type="EMBL" id="VDLV01000025">
    <property type="protein sequence ID" value="MBA1379271.1"/>
    <property type="molecule type" value="Genomic_DNA"/>
</dbReference>
<dbReference type="InterPro" id="IPR009057">
    <property type="entry name" value="Homeodomain-like_sf"/>
</dbReference>
<gene>
    <name evidence="5" type="ORF">FHK92_15900</name>
</gene>
<accession>A0A7V8RMK4</accession>
<comment type="caution">
    <text evidence="5">The sequence shown here is derived from an EMBL/GenBank/DDBJ whole genome shotgun (WGS) entry which is preliminary data.</text>
</comment>
<dbReference type="Proteomes" id="UP000572407">
    <property type="component" value="Unassembled WGS sequence"/>
</dbReference>
<keyword evidence="1 2" id="KW-0238">DNA-binding</keyword>
<dbReference type="RefSeq" id="WP_181288806.1">
    <property type="nucleotide sequence ID" value="NZ_VDLV01000025.1"/>
</dbReference>
<dbReference type="PANTHER" id="PTHR30055:SF223">
    <property type="entry name" value="HTH-TYPE TRANSCRIPTIONAL REGULATOR UIDR"/>
    <property type="match status" value="1"/>
</dbReference>
<dbReference type="InterPro" id="IPR001647">
    <property type="entry name" value="HTH_TetR"/>
</dbReference>
<evidence type="ECO:0000313" key="5">
    <source>
        <dbReference type="EMBL" id="MBA1379271.1"/>
    </source>
</evidence>
<organism evidence="5 6">
    <name type="scientific">Pseudomonas brassicacearum subsp. neoaurantiaca</name>
    <dbReference type="NCBI Taxonomy" id="494916"/>
    <lineage>
        <taxon>Bacteria</taxon>
        <taxon>Pseudomonadati</taxon>
        <taxon>Pseudomonadota</taxon>
        <taxon>Gammaproteobacteria</taxon>
        <taxon>Pseudomonadales</taxon>
        <taxon>Pseudomonadaceae</taxon>
        <taxon>Pseudomonas</taxon>
    </lineage>
</organism>
<dbReference type="GO" id="GO:0003700">
    <property type="term" value="F:DNA-binding transcription factor activity"/>
    <property type="evidence" value="ECO:0007669"/>
    <property type="project" value="TreeGrafter"/>
</dbReference>
<dbReference type="PRINTS" id="PR00455">
    <property type="entry name" value="HTHTETR"/>
</dbReference>
<protein>
    <submittedName>
        <fullName evidence="5">TetR/AcrR family transcriptional regulator</fullName>
    </submittedName>
</protein>
<dbReference type="GO" id="GO:0000976">
    <property type="term" value="F:transcription cis-regulatory region binding"/>
    <property type="evidence" value="ECO:0007669"/>
    <property type="project" value="TreeGrafter"/>
</dbReference>
<name>A0A7V8RMK4_9PSED</name>
<dbReference type="AlphaFoldDB" id="A0A7V8RMK4"/>
<dbReference type="Pfam" id="PF00440">
    <property type="entry name" value="TetR_N"/>
    <property type="match status" value="1"/>
</dbReference>
<proteinExistence type="predicted"/>
<evidence type="ECO:0000256" key="3">
    <source>
        <dbReference type="SAM" id="MobiDB-lite"/>
    </source>
</evidence>
<dbReference type="SUPFAM" id="SSF46689">
    <property type="entry name" value="Homeodomain-like"/>
    <property type="match status" value="1"/>
</dbReference>
<feature type="compositionally biased region" description="Low complexity" evidence="3">
    <location>
        <begin position="1"/>
        <end position="13"/>
    </location>
</feature>
<feature type="DNA-binding region" description="H-T-H motif" evidence="2">
    <location>
        <begin position="44"/>
        <end position="63"/>
    </location>
</feature>
<sequence length="209" mass="22662">MSSTEENSSSSPAPRRRLARADRQRQLLDVAWRLVREEGSEALTLARLAEQAGVTKPIVYDHFVTRSGLLAALYQDFDARQTALMDAALEASEPILESRSHVIADAFVECVLLQGREIPGVSAALSSSPELELIKREYERIFLDKCRSVLEPFAGNGRLSQASLRAMLGAAEALSDAAANGEISAEEAKGELFVTIVAMVKRAGEDSSI</sequence>